<keyword evidence="1" id="KW-0732">Signal</keyword>
<keyword evidence="3" id="KW-1185">Reference proteome</keyword>
<feature type="chain" id="PRO_5012442757" description="Transmembrane protein" evidence="1">
    <location>
        <begin position="21"/>
        <end position="146"/>
    </location>
</feature>
<dbReference type="OrthoDB" id="886353at2"/>
<evidence type="ECO:0000313" key="3">
    <source>
        <dbReference type="Proteomes" id="UP000198131"/>
    </source>
</evidence>
<protein>
    <recommendedName>
        <fullName evidence="4">Transmembrane protein</fullName>
    </recommendedName>
</protein>
<evidence type="ECO:0008006" key="4">
    <source>
        <dbReference type="Google" id="ProtNLM"/>
    </source>
</evidence>
<organism evidence="2 3">
    <name type="scientific">Hymenobacter gelipurpurascens</name>
    <dbReference type="NCBI Taxonomy" id="89968"/>
    <lineage>
        <taxon>Bacteria</taxon>
        <taxon>Pseudomonadati</taxon>
        <taxon>Bacteroidota</taxon>
        <taxon>Cytophagia</taxon>
        <taxon>Cytophagales</taxon>
        <taxon>Hymenobacteraceae</taxon>
        <taxon>Hymenobacter</taxon>
    </lineage>
</organism>
<accession>A0A212TQZ3</accession>
<name>A0A212TQZ3_9BACT</name>
<sequence length="146" mass="15384">MKNTLVALGLFAASISTGFAQQTTPVITPTTTIAPVAVPRPLPDSLRQQVHKLFKWGRLASTVGAVSGGLLIGGATSYAVRGDADWSTGINASVGTSAAVMGAMGLVRFSRKRERQLMAQLENGQPLPEDVAAWLPLLTQRGSRKK</sequence>
<feature type="signal peptide" evidence="1">
    <location>
        <begin position="1"/>
        <end position="20"/>
    </location>
</feature>
<dbReference type="Proteomes" id="UP000198131">
    <property type="component" value="Unassembled WGS sequence"/>
</dbReference>
<gene>
    <name evidence="2" type="ORF">SAMN06265337_2308</name>
</gene>
<dbReference type="RefSeq" id="WP_088843520.1">
    <property type="nucleotide sequence ID" value="NZ_FYEW01000001.1"/>
</dbReference>
<evidence type="ECO:0000256" key="1">
    <source>
        <dbReference type="SAM" id="SignalP"/>
    </source>
</evidence>
<proteinExistence type="predicted"/>
<dbReference type="EMBL" id="FYEW01000001">
    <property type="protein sequence ID" value="SNC68425.1"/>
    <property type="molecule type" value="Genomic_DNA"/>
</dbReference>
<reference evidence="3" key="1">
    <citation type="submission" date="2017-06" db="EMBL/GenBank/DDBJ databases">
        <authorList>
            <person name="Varghese N."/>
            <person name="Submissions S."/>
        </authorList>
    </citation>
    <scope>NUCLEOTIDE SEQUENCE [LARGE SCALE GENOMIC DNA]</scope>
    <source>
        <strain evidence="3">DSM 11116</strain>
    </source>
</reference>
<evidence type="ECO:0000313" key="2">
    <source>
        <dbReference type="EMBL" id="SNC68425.1"/>
    </source>
</evidence>
<dbReference type="AlphaFoldDB" id="A0A212TQZ3"/>